<dbReference type="InParanoid" id="A0A067M7Y9"/>
<dbReference type="InterPro" id="IPR013096">
    <property type="entry name" value="Cupin_2"/>
</dbReference>
<dbReference type="InterPro" id="IPR011051">
    <property type="entry name" value="RmlC_Cupin_sf"/>
</dbReference>
<dbReference type="InterPro" id="IPR014710">
    <property type="entry name" value="RmlC-like_jellyroll"/>
</dbReference>
<protein>
    <recommendedName>
        <fullName evidence="1">Cupin type-2 domain-containing protein</fullName>
    </recommendedName>
</protein>
<name>A0A067M7Y9_BOTB1</name>
<dbReference type="SUPFAM" id="SSF51182">
    <property type="entry name" value="RmlC-like cupins"/>
    <property type="match status" value="1"/>
</dbReference>
<gene>
    <name evidence="2" type="ORF">BOTBODRAFT_35118</name>
</gene>
<evidence type="ECO:0000313" key="3">
    <source>
        <dbReference type="Proteomes" id="UP000027195"/>
    </source>
</evidence>
<dbReference type="Proteomes" id="UP000027195">
    <property type="component" value="Unassembled WGS sequence"/>
</dbReference>
<dbReference type="EMBL" id="KL198056">
    <property type="protein sequence ID" value="KDQ11689.1"/>
    <property type="molecule type" value="Genomic_DNA"/>
</dbReference>
<feature type="domain" description="Cupin type-2" evidence="1">
    <location>
        <begin position="44"/>
        <end position="115"/>
    </location>
</feature>
<reference evidence="3" key="1">
    <citation type="journal article" date="2014" name="Proc. Natl. Acad. Sci. U.S.A.">
        <title>Extensive sampling of basidiomycete genomes demonstrates inadequacy of the white-rot/brown-rot paradigm for wood decay fungi.</title>
        <authorList>
            <person name="Riley R."/>
            <person name="Salamov A.A."/>
            <person name="Brown D.W."/>
            <person name="Nagy L.G."/>
            <person name="Floudas D."/>
            <person name="Held B.W."/>
            <person name="Levasseur A."/>
            <person name="Lombard V."/>
            <person name="Morin E."/>
            <person name="Otillar R."/>
            <person name="Lindquist E.A."/>
            <person name="Sun H."/>
            <person name="LaButti K.M."/>
            <person name="Schmutz J."/>
            <person name="Jabbour D."/>
            <person name="Luo H."/>
            <person name="Baker S.E."/>
            <person name="Pisabarro A.G."/>
            <person name="Walton J.D."/>
            <person name="Blanchette R.A."/>
            <person name="Henrissat B."/>
            <person name="Martin F."/>
            <person name="Cullen D."/>
            <person name="Hibbett D.S."/>
            <person name="Grigoriev I.V."/>
        </authorList>
    </citation>
    <scope>NUCLEOTIDE SEQUENCE [LARGE SCALE GENOMIC DNA]</scope>
    <source>
        <strain evidence="3">FD-172 SS1</strain>
    </source>
</reference>
<dbReference type="AlphaFoldDB" id="A0A067M7Y9"/>
<dbReference type="Pfam" id="PF07883">
    <property type="entry name" value="Cupin_2"/>
    <property type="match status" value="1"/>
</dbReference>
<dbReference type="Gene3D" id="2.60.120.10">
    <property type="entry name" value="Jelly Rolls"/>
    <property type="match status" value="1"/>
</dbReference>
<evidence type="ECO:0000313" key="2">
    <source>
        <dbReference type="EMBL" id="KDQ11689.1"/>
    </source>
</evidence>
<dbReference type="CDD" id="cd02234">
    <property type="entry name" value="cupin_BLR7677-like"/>
    <property type="match status" value="1"/>
</dbReference>
<accession>A0A067M7Y9</accession>
<dbReference type="HOGENOM" id="CLU_120069_0_0_1"/>
<dbReference type="OrthoDB" id="5793281at2759"/>
<keyword evidence="3" id="KW-1185">Reference proteome</keyword>
<evidence type="ECO:0000259" key="1">
    <source>
        <dbReference type="Pfam" id="PF07883"/>
    </source>
</evidence>
<organism evidence="2 3">
    <name type="scientific">Botryobasidium botryosum (strain FD-172 SS1)</name>
    <dbReference type="NCBI Taxonomy" id="930990"/>
    <lineage>
        <taxon>Eukaryota</taxon>
        <taxon>Fungi</taxon>
        <taxon>Dikarya</taxon>
        <taxon>Basidiomycota</taxon>
        <taxon>Agaricomycotina</taxon>
        <taxon>Agaricomycetes</taxon>
        <taxon>Cantharellales</taxon>
        <taxon>Botryobasidiaceae</taxon>
        <taxon>Botryobasidium</taxon>
    </lineage>
</organism>
<dbReference type="PANTHER" id="PTHR38599:SF1">
    <property type="entry name" value="CUPIN DOMAIN PROTEIN (AFU_ORTHOLOGUE AFUA_3G13620)"/>
    <property type="match status" value="1"/>
</dbReference>
<dbReference type="PANTHER" id="PTHR38599">
    <property type="entry name" value="CUPIN DOMAIN PROTEIN (AFU_ORTHOLOGUE AFUA_3G13620)"/>
    <property type="match status" value="1"/>
</dbReference>
<proteinExistence type="predicted"/>
<dbReference type="STRING" id="930990.A0A067M7Y9"/>
<sequence length="151" mass="16136">MSAASALPSPESTTPPQILLGHKFAPAYSYPSPNVPGKSLVALVVDYEPGAKTPPHRHGSTFVVAYVLSGAVRSQVNDEEVKVYHAGESWSEAPGVYHNVSENASATEPAKFIATFLVDSDYKELVTFDCEACKIAKDVLSVEGKKNQLEG</sequence>